<keyword evidence="1" id="KW-1133">Transmembrane helix</keyword>
<dbReference type="HAMAP" id="MF_02088">
    <property type="entry name" value="Q_prec_transport"/>
    <property type="match status" value="1"/>
</dbReference>
<evidence type="ECO:0000256" key="1">
    <source>
        <dbReference type="SAM" id="Phobius"/>
    </source>
</evidence>
<name>A0A8D9PDW2_9CAUD</name>
<feature type="transmembrane region" description="Helical" evidence="1">
    <location>
        <begin position="108"/>
        <end position="126"/>
    </location>
</feature>
<dbReference type="InterPro" id="IPR003744">
    <property type="entry name" value="YhhQ"/>
</dbReference>
<feature type="transmembrane region" description="Helical" evidence="1">
    <location>
        <begin position="65"/>
        <end position="88"/>
    </location>
</feature>
<protein>
    <submittedName>
        <fullName evidence="2">Putative vitamin uptake transporter</fullName>
    </submittedName>
</protein>
<dbReference type="PANTHER" id="PTHR34300:SF2">
    <property type="entry name" value="QUEUOSINE PRECURSOR TRANSPORTER-RELATED"/>
    <property type="match status" value="1"/>
</dbReference>
<feature type="transmembrane region" description="Helical" evidence="1">
    <location>
        <begin position="147"/>
        <end position="171"/>
    </location>
</feature>
<evidence type="ECO:0000313" key="2">
    <source>
        <dbReference type="EMBL" id="DAD55389.1"/>
    </source>
</evidence>
<organism evidence="2">
    <name type="scientific">Siphoviridae sp. ctoNj20</name>
    <dbReference type="NCBI Taxonomy" id="2826085"/>
    <lineage>
        <taxon>Viruses</taxon>
        <taxon>Duplodnaviria</taxon>
        <taxon>Heunggongvirae</taxon>
        <taxon>Uroviricota</taxon>
        <taxon>Caudoviricetes</taxon>
    </lineage>
</organism>
<dbReference type="EMBL" id="BK014724">
    <property type="protein sequence ID" value="DAD55389.1"/>
    <property type="molecule type" value="Genomic_DNA"/>
</dbReference>
<accession>A0A8D9PDW2</accession>
<dbReference type="NCBIfam" id="TIGR00697">
    <property type="entry name" value="queuosine precursor transporter"/>
    <property type="match status" value="1"/>
</dbReference>
<dbReference type="PANTHER" id="PTHR34300">
    <property type="entry name" value="QUEUOSINE PRECURSOR TRANSPORTER-RELATED"/>
    <property type="match status" value="1"/>
</dbReference>
<sequence>MKKYRASFLQVCLTILFVSAMLISNVITSKQIQLPFGITMTGAIVIFPITYILSDVFSEVYGYKWSRVTCYFAFSMNLLMVLVFSFVIKTPAPSYWTNQEAFATVLGSTPRVMGASLLAYVIGDFVNDRVFRKMKAKHSDELKGFGWRAIVSSFFGELCDSLVFLPIAFLGQMPLKTLATMTVCQVLIKTGYEIVILPLTTLVAKKANKYEKELRENA</sequence>
<proteinExistence type="inferred from homology"/>
<feature type="transmembrane region" description="Helical" evidence="1">
    <location>
        <begin position="32"/>
        <end position="53"/>
    </location>
</feature>
<keyword evidence="1" id="KW-0812">Transmembrane</keyword>
<reference evidence="2" key="1">
    <citation type="journal article" date="2021" name="Proc. Natl. Acad. Sci. U.S.A.">
        <title>A Catalog of Tens of Thousands of Viruses from Human Metagenomes Reveals Hidden Associations with Chronic Diseases.</title>
        <authorList>
            <person name="Tisza M.J."/>
            <person name="Buck C.B."/>
        </authorList>
    </citation>
    <scope>NUCLEOTIDE SEQUENCE</scope>
    <source>
        <strain evidence="2">CtoNj20</strain>
    </source>
</reference>
<keyword evidence="1" id="KW-0472">Membrane</keyword>
<dbReference type="Pfam" id="PF02592">
    <property type="entry name" value="Vut_1"/>
    <property type="match status" value="1"/>
</dbReference>